<dbReference type="KEGG" id="ccos:Pan44_43590"/>
<evidence type="ECO:0000259" key="3">
    <source>
        <dbReference type="Pfam" id="PF14841"/>
    </source>
</evidence>
<protein>
    <submittedName>
        <fullName evidence="4">Flagellar motor switch protein FliG</fullName>
    </submittedName>
</protein>
<reference evidence="4 5" key="1">
    <citation type="submission" date="2019-02" db="EMBL/GenBank/DDBJ databases">
        <title>Deep-cultivation of Planctomycetes and their phenomic and genomic characterization uncovers novel biology.</title>
        <authorList>
            <person name="Wiegand S."/>
            <person name="Jogler M."/>
            <person name="Boedeker C."/>
            <person name="Pinto D."/>
            <person name="Vollmers J."/>
            <person name="Rivas-Marin E."/>
            <person name="Kohn T."/>
            <person name="Peeters S.H."/>
            <person name="Heuer A."/>
            <person name="Rast P."/>
            <person name="Oberbeckmann S."/>
            <person name="Bunk B."/>
            <person name="Jeske O."/>
            <person name="Meyerdierks A."/>
            <person name="Storesund J.E."/>
            <person name="Kallscheuer N."/>
            <person name="Luecker S."/>
            <person name="Lage O.M."/>
            <person name="Pohl T."/>
            <person name="Merkel B.J."/>
            <person name="Hornburger P."/>
            <person name="Mueller R.-W."/>
            <person name="Bruemmer F."/>
            <person name="Labrenz M."/>
            <person name="Spormann A.M."/>
            <person name="Op den Camp H."/>
            <person name="Overmann J."/>
            <person name="Amann R."/>
            <person name="Jetten M.S.M."/>
            <person name="Mascher T."/>
            <person name="Medema M.H."/>
            <person name="Devos D.P."/>
            <person name="Kaster A.-K."/>
            <person name="Ovreas L."/>
            <person name="Rohde M."/>
            <person name="Galperin M.Y."/>
            <person name="Jogler C."/>
        </authorList>
    </citation>
    <scope>NUCLEOTIDE SEQUENCE [LARGE SCALE GENOMIC DNA]</scope>
    <source>
        <strain evidence="4 5">Pan44</strain>
    </source>
</reference>
<dbReference type="Pfam" id="PF14841">
    <property type="entry name" value="FliG_M"/>
    <property type="match status" value="1"/>
</dbReference>
<evidence type="ECO:0000259" key="2">
    <source>
        <dbReference type="Pfam" id="PF01706"/>
    </source>
</evidence>
<evidence type="ECO:0000313" key="4">
    <source>
        <dbReference type="EMBL" id="QDT56306.1"/>
    </source>
</evidence>
<dbReference type="PANTHER" id="PTHR30534:SF0">
    <property type="entry name" value="FLAGELLAR MOTOR SWITCH PROTEIN FLIG"/>
    <property type="match status" value="1"/>
</dbReference>
<name>A0A517SJM7_9PLAN</name>
<proteinExistence type="predicted"/>
<dbReference type="GO" id="GO:0006935">
    <property type="term" value="P:chemotaxis"/>
    <property type="evidence" value="ECO:0007669"/>
    <property type="project" value="InterPro"/>
</dbReference>
<dbReference type="OrthoDB" id="9780302at2"/>
<sequence length="315" mass="34199">MSAVADSELAEILALLGADVAQLVRPHLAADFASSLGGLNVAEVKAMSPRKRERLLLEFERFLQFVMSQPLEAGDKAAPDRMPGHSSSMAGEAAELPSDPKEALAEISPDRFAIGVKGEHPRVIAVAVDCLPPDRVAILLSGLPDELKSEVVREFGKGIRVRSDVQMRAVEALVQKIVNLPPEPPRDDNHLKRLAEVLRAAEKSQRRVLLKAIEEQDPDAASQLTDYMYVFEDILGIEDRAVQQILGQVDVGTLAAALSGAEDAISDKVFRNLSRRASDMLKEELQFAGRIAGSKIAMSRAAIVKLIAKTEQEAE</sequence>
<feature type="region of interest" description="Disordered" evidence="1">
    <location>
        <begin position="74"/>
        <end position="94"/>
    </location>
</feature>
<dbReference type="Proteomes" id="UP000315700">
    <property type="component" value="Chromosome"/>
</dbReference>
<dbReference type="InterPro" id="IPR023087">
    <property type="entry name" value="Flg_Motor_Flig_C"/>
</dbReference>
<dbReference type="PANTHER" id="PTHR30534">
    <property type="entry name" value="FLAGELLAR MOTOR SWITCH PROTEIN FLIG"/>
    <property type="match status" value="1"/>
</dbReference>
<keyword evidence="4" id="KW-0969">Cilium</keyword>
<dbReference type="AlphaFoldDB" id="A0A517SJM7"/>
<gene>
    <name evidence="4" type="primary">fliG</name>
    <name evidence="4" type="ORF">Pan44_43590</name>
</gene>
<dbReference type="PRINTS" id="PR00954">
    <property type="entry name" value="FLGMOTORFLIG"/>
</dbReference>
<feature type="domain" description="Flagellar motor switch protein FliG C-terminal" evidence="2">
    <location>
        <begin position="212"/>
        <end position="313"/>
    </location>
</feature>
<dbReference type="EMBL" id="CP036271">
    <property type="protein sequence ID" value="QDT56306.1"/>
    <property type="molecule type" value="Genomic_DNA"/>
</dbReference>
<evidence type="ECO:0000313" key="5">
    <source>
        <dbReference type="Proteomes" id="UP000315700"/>
    </source>
</evidence>
<feature type="domain" description="Flagellar motor switch protein FliG middle" evidence="3">
    <location>
        <begin position="116"/>
        <end position="174"/>
    </location>
</feature>
<accession>A0A517SJM7</accession>
<dbReference type="InParanoid" id="A0A517SJM7"/>
<keyword evidence="5" id="KW-1185">Reference proteome</keyword>
<organism evidence="4 5">
    <name type="scientific">Caulifigura coniformis</name>
    <dbReference type="NCBI Taxonomy" id="2527983"/>
    <lineage>
        <taxon>Bacteria</taxon>
        <taxon>Pseudomonadati</taxon>
        <taxon>Planctomycetota</taxon>
        <taxon>Planctomycetia</taxon>
        <taxon>Planctomycetales</taxon>
        <taxon>Planctomycetaceae</taxon>
        <taxon>Caulifigura</taxon>
    </lineage>
</organism>
<dbReference type="InterPro" id="IPR000090">
    <property type="entry name" value="Flg_Motor_Flig"/>
</dbReference>
<evidence type="ECO:0000256" key="1">
    <source>
        <dbReference type="SAM" id="MobiDB-lite"/>
    </source>
</evidence>
<dbReference type="FunCoup" id="A0A517SJM7">
    <property type="interactions" value="50"/>
</dbReference>
<dbReference type="GO" id="GO:0003774">
    <property type="term" value="F:cytoskeletal motor activity"/>
    <property type="evidence" value="ECO:0007669"/>
    <property type="project" value="InterPro"/>
</dbReference>
<dbReference type="Pfam" id="PF01706">
    <property type="entry name" value="FliG_C"/>
    <property type="match status" value="1"/>
</dbReference>
<dbReference type="RefSeq" id="WP_145033589.1">
    <property type="nucleotide sequence ID" value="NZ_CP036271.1"/>
</dbReference>
<dbReference type="InterPro" id="IPR011002">
    <property type="entry name" value="FliG_a-hlx"/>
</dbReference>
<feature type="compositionally biased region" description="Basic and acidic residues" evidence="1">
    <location>
        <begin position="74"/>
        <end position="83"/>
    </location>
</feature>
<dbReference type="SUPFAM" id="SSF48029">
    <property type="entry name" value="FliG"/>
    <property type="match status" value="1"/>
</dbReference>
<keyword evidence="4" id="KW-0966">Cell projection</keyword>
<keyword evidence="4" id="KW-0282">Flagellum</keyword>
<dbReference type="Gene3D" id="1.10.220.30">
    <property type="match status" value="2"/>
</dbReference>
<dbReference type="GO" id="GO:0071973">
    <property type="term" value="P:bacterial-type flagellum-dependent cell motility"/>
    <property type="evidence" value="ECO:0007669"/>
    <property type="project" value="InterPro"/>
</dbReference>
<dbReference type="InterPro" id="IPR032779">
    <property type="entry name" value="FliG_M"/>
</dbReference>
<dbReference type="GO" id="GO:0009288">
    <property type="term" value="C:bacterial-type flagellum"/>
    <property type="evidence" value="ECO:0007669"/>
    <property type="project" value="InterPro"/>
</dbReference>